<reference evidence="1" key="1">
    <citation type="submission" date="2012-05" db="EMBL/GenBank/DDBJ databases">
        <authorList>
            <person name="Krishnakumar V."/>
            <person name="Cheung F."/>
            <person name="Xiao Y."/>
            <person name="Chan A."/>
            <person name="Moskal W.A."/>
            <person name="Town C.D."/>
        </authorList>
    </citation>
    <scope>NUCLEOTIDE SEQUENCE</scope>
</reference>
<dbReference type="AlphaFoldDB" id="I3SSB1"/>
<dbReference type="EMBL" id="BT143359">
    <property type="protein sequence ID" value="AFK43153.1"/>
    <property type="molecule type" value="mRNA"/>
</dbReference>
<sequence length="163" mass="17899">MEINSGKISLLYKMEHDWLIIITVMKIAYLYKSLILTSRKLTVNMYKTKMYTHAVQKLCNFNAKEESAFLDEPCSLVATAAPSLNSLILFCISKLSSPSMILFTHLATSSLFTIPLSSSTFGLTATLSTSVNNLAFILCSANRGHAITGTPLTTVSKVEPQPQ</sequence>
<evidence type="ECO:0000313" key="2">
    <source>
        <dbReference type="EMBL" id="RHN38620.1"/>
    </source>
</evidence>
<accession>I3SSB1</accession>
<gene>
    <name evidence="2" type="ORF">MtrunA17_Chr8g0335171</name>
</gene>
<evidence type="ECO:0000313" key="1">
    <source>
        <dbReference type="EMBL" id="AFK43153.1"/>
    </source>
</evidence>
<name>I3SSB1_MEDTR</name>
<proteinExistence type="evidence at transcript level"/>
<organism evidence="1">
    <name type="scientific">Medicago truncatula</name>
    <name type="common">Barrel medic</name>
    <name type="synonym">Medicago tribuloides</name>
    <dbReference type="NCBI Taxonomy" id="3880"/>
    <lineage>
        <taxon>Eukaryota</taxon>
        <taxon>Viridiplantae</taxon>
        <taxon>Streptophyta</taxon>
        <taxon>Embryophyta</taxon>
        <taxon>Tracheophyta</taxon>
        <taxon>Spermatophyta</taxon>
        <taxon>Magnoliopsida</taxon>
        <taxon>eudicotyledons</taxon>
        <taxon>Gunneridae</taxon>
        <taxon>Pentapetalae</taxon>
        <taxon>rosids</taxon>
        <taxon>fabids</taxon>
        <taxon>Fabales</taxon>
        <taxon>Fabaceae</taxon>
        <taxon>Papilionoideae</taxon>
        <taxon>50 kb inversion clade</taxon>
        <taxon>NPAAA clade</taxon>
        <taxon>Hologalegina</taxon>
        <taxon>IRL clade</taxon>
        <taxon>Trifolieae</taxon>
        <taxon>Medicago</taxon>
    </lineage>
</organism>
<dbReference type="EMBL" id="PSQE01000008">
    <property type="protein sequence ID" value="RHN38620.1"/>
    <property type="molecule type" value="Genomic_DNA"/>
</dbReference>
<dbReference type="Gramene" id="rna44577">
    <property type="protein sequence ID" value="RHN38620.1"/>
    <property type="gene ID" value="gene44577"/>
</dbReference>
<protein>
    <submittedName>
        <fullName evidence="1">Uncharacterized protein</fullName>
    </submittedName>
</protein>
<dbReference type="Proteomes" id="UP000265566">
    <property type="component" value="Chromosome 8"/>
</dbReference>
<reference evidence="2" key="2">
    <citation type="journal article" date="2018" name="Nat. Plants">
        <title>Whole-genome landscape of Medicago truncatula symbiotic genes.</title>
        <authorList>
            <person name="Pecrix Y."/>
            <person name="Gamas P."/>
            <person name="Carrere S."/>
        </authorList>
    </citation>
    <scope>NUCLEOTIDE SEQUENCE</scope>
    <source>
        <tissue evidence="2">Leaves</tissue>
    </source>
</reference>